<protein>
    <submittedName>
        <fullName evidence="4">Acetyl esterase/lipase</fullName>
    </submittedName>
</protein>
<dbReference type="PANTHER" id="PTHR48081:SF6">
    <property type="entry name" value="PEPTIDASE S9 PROLYL OLIGOPEPTIDASE CATALYTIC DOMAIN-CONTAINING PROTEIN"/>
    <property type="match status" value="1"/>
</dbReference>
<evidence type="ECO:0000259" key="3">
    <source>
        <dbReference type="Pfam" id="PF20434"/>
    </source>
</evidence>
<dbReference type="Proteomes" id="UP000557307">
    <property type="component" value="Unassembled WGS sequence"/>
</dbReference>
<comment type="caution">
    <text evidence="4">The sequence shown here is derived from an EMBL/GenBank/DDBJ whole genome shotgun (WGS) entry which is preliminary data.</text>
</comment>
<evidence type="ECO:0000313" key="5">
    <source>
        <dbReference type="Proteomes" id="UP000557307"/>
    </source>
</evidence>
<feature type="chain" id="PRO_5032659140" evidence="2">
    <location>
        <begin position="21"/>
        <end position="299"/>
    </location>
</feature>
<dbReference type="InterPro" id="IPR029058">
    <property type="entry name" value="AB_hydrolase_fold"/>
</dbReference>
<evidence type="ECO:0000313" key="4">
    <source>
        <dbReference type="EMBL" id="MBB5283420.1"/>
    </source>
</evidence>
<gene>
    <name evidence="4" type="ORF">HNQ92_001546</name>
</gene>
<keyword evidence="1" id="KW-0378">Hydrolase</keyword>
<dbReference type="EMBL" id="JACHGF010000002">
    <property type="protein sequence ID" value="MBB5283420.1"/>
    <property type="molecule type" value="Genomic_DNA"/>
</dbReference>
<organism evidence="4 5">
    <name type="scientific">Rhabdobacter roseus</name>
    <dbReference type="NCBI Taxonomy" id="1655419"/>
    <lineage>
        <taxon>Bacteria</taxon>
        <taxon>Pseudomonadati</taxon>
        <taxon>Bacteroidota</taxon>
        <taxon>Cytophagia</taxon>
        <taxon>Cytophagales</taxon>
        <taxon>Cytophagaceae</taxon>
        <taxon>Rhabdobacter</taxon>
    </lineage>
</organism>
<dbReference type="GO" id="GO:0016787">
    <property type="term" value="F:hydrolase activity"/>
    <property type="evidence" value="ECO:0007669"/>
    <property type="project" value="UniProtKB-KW"/>
</dbReference>
<sequence>MHPRFFLGSLLLLLALNTQAQREFPLYNGPVPNSLSVPNEEVDNGKGVVSKVSIPTLTAFLPPKEKANGAAVIVCPGGGYGVLVIEREGYAIARAFAEMGVAAFVLKYRLPSPGTMANTAIGPLQDAQQAIRTVRQRAAEWNVDPQKIGIMGFSAGGHLAATAGTHFKVPLIDNPEKTSLRPDFLILVYPVISFQESLSHGGSRSNLLGTSASREAIDLYSNELQVDAQTPPAFLTHASDDSKVPVANSLVFYQALLRHQVPAEMHIYAKGEHGYGKTPAFEEWFGRCRRWLATSGLIP</sequence>
<dbReference type="SUPFAM" id="SSF53474">
    <property type="entry name" value="alpha/beta-Hydrolases"/>
    <property type="match status" value="1"/>
</dbReference>
<dbReference type="InterPro" id="IPR049492">
    <property type="entry name" value="BD-FAE-like_dom"/>
</dbReference>
<accession>A0A840TTU9</accession>
<dbReference type="RefSeq" id="WP_184172797.1">
    <property type="nucleotide sequence ID" value="NZ_JACHGF010000002.1"/>
</dbReference>
<dbReference type="InterPro" id="IPR050300">
    <property type="entry name" value="GDXG_lipolytic_enzyme"/>
</dbReference>
<feature type="domain" description="BD-FAE-like" evidence="3">
    <location>
        <begin position="60"/>
        <end position="256"/>
    </location>
</feature>
<proteinExistence type="predicted"/>
<keyword evidence="5" id="KW-1185">Reference proteome</keyword>
<keyword evidence="2" id="KW-0732">Signal</keyword>
<evidence type="ECO:0000256" key="2">
    <source>
        <dbReference type="SAM" id="SignalP"/>
    </source>
</evidence>
<dbReference type="Gene3D" id="3.40.50.1820">
    <property type="entry name" value="alpha/beta hydrolase"/>
    <property type="match status" value="1"/>
</dbReference>
<evidence type="ECO:0000256" key="1">
    <source>
        <dbReference type="ARBA" id="ARBA00022801"/>
    </source>
</evidence>
<dbReference type="PANTHER" id="PTHR48081">
    <property type="entry name" value="AB HYDROLASE SUPERFAMILY PROTEIN C4A8.06C"/>
    <property type="match status" value="1"/>
</dbReference>
<dbReference type="Pfam" id="PF20434">
    <property type="entry name" value="BD-FAE"/>
    <property type="match status" value="1"/>
</dbReference>
<feature type="signal peptide" evidence="2">
    <location>
        <begin position="1"/>
        <end position="20"/>
    </location>
</feature>
<name>A0A840TTU9_9BACT</name>
<dbReference type="AlphaFoldDB" id="A0A840TTU9"/>
<reference evidence="4 5" key="1">
    <citation type="submission" date="2020-08" db="EMBL/GenBank/DDBJ databases">
        <title>Genomic Encyclopedia of Type Strains, Phase IV (KMG-IV): sequencing the most valuable type-strain genomes for metagenomic binning, comparative biology and taxonomic classification.</title>
        <authorList>
            <person name="Goeker M."/>
        </authorList>
    </citation>
    <scope>NUCLEOTIDE SEQUENCE [LARGE SCALE GENOMIC DNA]</scope>
    <source>
        <strain evidence="4 5">DSM 105074</strain>
    </source>
</reference>